<protein>
    <recommendedName>
        <fullName evidence="1">KRAB domain-containing protein</fullName>
    </recommendedName>
</protein>
<dbReference type="GO" id="GO:0006355">
    <property type="term" value="P:regulation of DNA-templated transcription"/>
    <property type="evidence" value="ECO:0007669"/>
    <property type="project" value="InterPro"/>
</dbReference>
<dbReference type="Pfam" id="PF01352">
    <property type="entry name" value="KRAB"/>
    <property type="match status" value="1"/>
</dbReference>
<dbReference type="PROSITE" id="PS50805">
    <property type="entry name" value="KRAB"/>
    <property type="match status" value="1"/>
</dbReference>
<dbReference type="Proteomes" id="UP000001646">
    <property type="component" value="Unplaced"/>
</dbReference>
<accession>A0A803TRX4</accession>
<dbReference type="SUPFAM" id="SSF109640">
    <property type="entry name" value="KRAB domain (Kruppel-associated box)"/>
    <property type="match status" value="1"/>
</dbReference>
<dbReference type="InParanoid" id="A0A803TRX4"/>
<dbReference type="CDD" id="cd07765">
    <property type="entry name" value="KRAB_A-box"/>
    <property type="match status" value="1"/>
</dbReference>
<reference evidence="2" key="3">
    <citation type="submission" date="2025-09" db="UniProtKB">
        <authorList>
            <consortium name="Ensembl"/>
        </authorList>
    </citation>
    <scope>IDENTIFICATION</scope>
</reference>
<feature type="domain" description="KRAB" evidence="1">
    <location>
        <begin position="7"/>
        <end position="62"/>
    </location>
</feature>
<dbReference type="InterPro" id="IPR001909">
    <property type="entry name" value="KRAB"/>
</dbReference>
<evidence type="ECO:0000259" key="1">
    <source>
        <dbReference type="PROSITE" id="PS50805"/>
    </source>
</evidence>
<reference evidence="2" key="2">
    <citation type="submission" date="2025-08" db="UniProtKB">
        <authorList>
            <consortium name="Ensembl"/>
        </authorList>
    </citation>
    <scope>IDENTIFICATION</scope>
</reference>
<organism evidence="2 3">
    <name type="scientific">Anolis carolinensis</name>
    <name type="common">Green anole</name>
    <name type="synonym">American chameleon</name>
    <dbReference type="NCBI Taxonomy" id="28377"/>
    <lineage>
        <taxon>Eukaryota</taxon>
        <taxon>Metazoa</taxon>
        <taxon>Chordata</taxon>
        <taxon>Craniata</taxon>
        <taxon>Vertebrata</taxon>
        <taxon>Euteleostomi</taxon>
        <taxon>Lepidosauria</taxon>
        <taxon>Squamata</taxon>
        <taxon>Bifurcata</taxon>
        <taxon>Unidentata</taxon>
        <taxon>Episquamata</taxon>
        <taxon>Toxicofera</taxon>
        <taxon>Iguania</taxon>
        <taxon>Dactyloidae</taxon>
        <taxon>Anolis</taxon>
    </lineage>
</organism>
<dbReference type="Ensembl" id="ENSACAT00000051559.1">
    <property type="protein sequence ID" value="ENSACAP00000037964.1"/>
    <property type="gene ID" value="ENSACAG00000042763.1"/>
</dbReference>
<name>A0A803TRX4_ANOCA</name>
<proteinExistence type="predicted"/>
<sequence>MAIHVPVTFEEVSMSFLPEEWALLNPDQRALFKEIMEETHGITYRNPHRRGKFCHREAFQIQ</sequence>
<keyword evidence="3" id="KW-1185">Reference proteome</keyword>
<dbReference type="InterPro" id="IPR036051">
    <property type="entry name" value="KRAB_dom_sf"/>
</dbReference>
<evidence type="ECO:0000313" key="2">
    <source>
        <dbReference type="Ensembl" id="ENSACAP00000037964.1"/>
    </source>
</evidence>
<dbReference type="Gene3D" id="6.10.140.140">
    <property type="match status" value="1"/>
</dbReference>
<reference evidence="2" key="1">
    <citation type="submission" date="2009-12" db="EMBL/GenBank/DDBJ databases">
        <title>The Genome Sequence of Anolis carolinensis (Green Anole Lizard).</title>
        <authorList>
            <consortium name="The Genome Sequencing Platform"/>
            <person name="Di Palma F."/>
            <person name="Alfoldi J."/>
            <person name="Heiman D."/>
            <person name="Young S."/>
            <person name="Grabherr M."/>
            <person name="Johnson J."/>
            <person name="Lander E.S."/>
            <person name="Lindblad-Toh K."/>
        </authorList>
    </citation>
    <scope>NUCLEOTIDE SEQUENCE [LARGE SCALE GENOMIC DNA]</scope>
    <source>
        <strain evidence="2">JBL SC #1</strain>
    </source>
</reference>
<dbReference type="AlphaFoldDB" id="A0A803TRX4"/>
<evidence type="ECO:0000313" key="3">
    <source>
        <dbReference type="Proteomes" id="UP000001646"/>
    </source>
</evidence>
<dbReference type="SMART" id="SM00349">
    <property type="entry name" value="KRAB"/>
    <property type="match status" value="1"/>
</dbReference>